<name>A0A3G3IGL0_9ARCH</name>
<feature type="domain" description="4Fe-4S ferredoxin-type" evidence="1">
    <location>
        <begin position="38"/>
        <end position="70"/>
    </location>
</feature>
<dbReference type="AlphaFoldDB" id="A0A3G3IGL0"/>
<dbReference type="GeneID" id="41321525"/>
<evidence type="ECO:0000313" key="2">
    <source>
        <dbReference type="EMBL" id="AYQ54891.1"/>
    </source>
</evidence>
<dbReference type="EMBL" id="CP017686">
    <property type="protein sequence ID" value="AYQ54891.1"/>
    <property type="molecule type" value="Genomic_DNA"/>
</dbReference>
<sequence>MNETNAKLVEDLMISCIGCKRCLKACPSYANGGCDPYYVMHGWDGNVKACIGCGKCSEVCPATDPKTVMLHMKAEALGLPVPEAFVKYGYVIPPADPSWKEGLPEIPEGKDMYLLPGCIVNGRLPYLKYATARAFQAVGVGIKELSDNKCCMYPIPLRSMTDVERNSVKYRMRNRMQGREAVTICAGCCNEFARGGVYAPHVSTILARYLERIRKLPGLKGLKVALEPGCSAERFMKDFEAVVRATGAEPVGNRYGCCGKNIPGVKDALMKERQEECADADAIVAGCPNCMVFYDAVPGGKPVIHLTELVALAAGDSETQMYHSLKIRSEDPRVSSMLSK</sequence>
<dbReference type="PROSITE" id="PS00198">
    <property type="entry name" value="4FE4S_FER_1"/>
    <property type="match status" value="1"/>
</dbReference>
<dbReference type="InterPro" id="IPR004017">
    <property type="entry name" value="Cys_rich_dom"/>
</dbReference>
<dbReference type="Gene3D" id="3.30.70.20">
    <property type="match status" value="1"/>
</dbReference>
<dbReference type="InterPro" id="IPR017900">
    <property type="entry name" value="4Fe4S_Fe_S_CS"/>
</dbReference>
<feature type="domain" description="4Fe-4S ferredoxin-type" evidence="1">
    <location>
        <begin position="6"/>
        <end position="36"/>
    </location>
</feature>
<dbReference type="SUPFAM" id="SSF46548">
    <property type="entry name" value="alpha-helical ferredoxin"/>
    <property type="match status" value="1"/>
</dbReference>
<dbReference type="RefSeq" id="WP_015504621.1">
    <property type="nucleotide sequence ID" value="NZ_CP017686.1"/>
</dbReference>
<organism evidence="2 3">
    <name type="scientific">Methanomethylophilus alvi</name>
    <dbReference type="NCBI Taxonomy" id="1291540"/>
    <lineage>
        <taxon>Archaea</taxon>
        <taxon>Methanobacteriati</taxon>
        <taxon>Thermoplasmatota</taxon>
        <taxon>Thermoplasmata</taxon>
        <taxon>Methanomassiliicoccales</taxon>
        <taxon>Methanomethylophilaceae</taxon>
        <taxon>Methanomethylophilus</taxon>
    </lineage>
</organism>
<proteinExistence type="predicted"/>
<dbReference type="Proteomes" id="UP000273278">
    <property type="component" value="Chromosome"/>
</dbReference>
<gene>
    <name evidence="2" type="ORF">BKD89_03610</name>
</gene>
<dbReference type="Pfam" id="PF02754">
    <property type="entry name" value="CCG"/>
    <property type="match status" value="2"/>
</dbReference>
<dbReference type="OMA" id="EDLMISC"/>
<dbReference type="PROSITE" id="PS51379">
    <property type="entry name" value="4FE4S_FER_2"/>
    <property type="match status" value="2"/>
</dbReference>
<protein>
    <submittedName>
        <fullName evidence="2">Fe-S oxidoreductase</fullName>
    </submittedName>
</protein>
<reference evidence="2 3" key="1">
    <citation type="submission" date="2016-10" db="EMBL/GenBank/DDBJ databases">
        <title>Complete genome of the TMA-utilizing, human hosted archaeon Methanomethylophilus alvus Gen. nov, sp. nov., strain Mx-05, derived from a pure culture.</title>
        <authorList>
            <person name="Brugere J.-F."/>
            <person name="Ben Hania W."/>
            <person name="Chaudhary P.P."/>
            <person name="Gaci N."/>
            <person name="Borrel G."/>
            <person name="Cao Van Tuat L."/>
            <person name="Fardeau M.-L."/>
            <person name="Harris H.M.B."/>
            <person name="O'Toole P.W."/>
            <person name="Ollivier B."/>
        </authorList>
    </citation>
    <scope>NUCLEOTIDE SEQUENCE [LARGE SCALE GENOMIC DNA]</scope>
    <source>
        <strain evidence="2 3">Mx-05</strain>
    </source>
</reference>
<evidence type="ECO:0000259" key="1">
    <source>
        <dbReference type="PROSITE" id="PS51379"/>
    </source>
</evidence>
<accession>A0A3G3IGL0</accession>
<dbReference type="InterPro" id="IPR017896">
    <property type="entry name" value="4Fe4S_Fe-S-bd"/>
</dbReference>
<evidence type="ECO:0000313" key="3">
    <source>
        <dbReference type="Proteomes" id="UP000273278"/>
    </source>
</evidence>
<dbReference type="GO" id="GO:0016491">
    <property type="term" value="F:oxidoreductase activity"/>
    <property type="evidence" value="ECO:0007669"/>
    <property type="project" value="UniProtKB-ARBA"/>
</dbReference>
<dbReference type="Pfam" id="PF13187">
    <property type="entry name" value="Fer4_9"/>
    <property type="match status" value="1"/>
</dbReference>